<proteinExistence type="inferred from homology"/>
<dbReference type="PROSITE" id="PS52029">
    <property type="entry name" value="LD_TPASE"/>
    <property type="match status" value="1"/>
</dbReference>
<dbReference type="InterPro" id="IPR005490">
    <property type="entry name" value="LD_TPept_cat_dom"/>
</dbReference>
<protein>
    <recommendedName>
        <fullName evidence="9">L,D-TPase catalytic domain-containing protein</fullName>
    </recommendedName>
</protein>
<evidence type="ECO:0000256" key="8">
    <source>
        <dbReference type="ARBA" id="ARBA00023316"/>
    </source>
</evidence>
<feature type="domain" description="L,D-TPase catalytic" evidence="9">
    <location>
        <begin position="96"/>
        <end position="229"/>
    </location>
</feature>
<keyword evidence="7" id="KW-0573">Peptidoglycan synthesis</keyword>
<name>A0A5J4L168_9ZZZZ</name>
<organism evidence="10">
    <name type="scientific">hot springs metagenome</name>
    <dbReference type="NCBI Taxonomy" id="433727"/>
    <lineage>
        <taxon>unclassified sequences</taxon>
        <taxon>metagenomes</taxon>
        <taxon>ecological metagenomes</taxon>
    </lineage>
</organism>
<dbReference type="Pfam" id="PF03734">
    <property type="entry name" value="YkuD"/>
    <property type="match status" value="1"/>
</dbReference>
<dbReference type="Gene3D" id="2.40.440.10">
    <property type="entry name" value="L,D-transpeptidase catalytic domain-like"/>
    <property type="match status" value="1"/>
</dbReference>
<keyword evidence="5" id="KW-0378">Hydrolase</keyword>
<comment type="pathway">
    <text evidence="1">Cell wall biogenesis; peptidoglycan biosynthesis.</text>
</comment>
<evidence type="ECO:0000259" key="9">
    <source>
        <dbReference type="PROSITE" id="PS52029"/>
    </source>
</evidence>
<dbReference type="SUPFAM" id="SSF141523">
    <property type="entry name" value="L,D-transpeptidase catalytic domain-like"/>
    <property type="match status" value="1"/>
</dbReference>
<accession>A0A5J4L168</accession>
<dbReference type="PANTHER" id="PTHR30582">
    <property type="entry name" value="L,D-TRANSPEPTIDASE"/>
    <property type="match status" value="1"/>
</dbReference>
<dbReference type="UniPathway" id="UPA00219"/>
<dbReference type="GO" id="GO:0071555">
    <property type="term" value="P:cell wall organization"/>
    <property type="evidence" value="ECO:0007669"/>
    <property type="project" value="UniProtKB-KW"/>
</dbReference>
<evidence type="ECO:0000256" key="3">
    <source>
        <dbReference type="ARBA" id="ARBA00022676"/>
    </source>
</evidence>
<dbReference type="AlphaFoldDB" id="A0A5J4L168"/>
<dbReference type="FunFam" id="2.40.440.10:FF:000002">
    <property type="entry name" value="L,D-transpeptidase ErfK/SrfK"/>
    <property type="match status" value="1"/>
</dbReference>
<evidence type="ECO:0000256" key="2">
    <source>
        <dbReference type="ARBA" id="ARBA00005992"/>
    </source>
</evidence>
<evidence type="ECO:0000256" key="6">
    <source>
        <dbReference type="ARBA" id="ARBA00022960"/>
    </source>
</evidence>
<reference evidence="10" key="1">
    <citation type="submission" date="2019-10" db="EMBL/GenBank/DDBJ databases">
        <title>Metagenomic sequencing of thiosulfate-disproportionating enrichment culture.</title>
        <authorList>
            <person name="Umezawa K."/>
            <person name="Kojima H."/>
            <person name="Fukui M."/>
        </authorList>
    </citation>
    <scope>NUCLEOTIDE SEQUENCE</scope>
    <source>
        <strain evidence="10">45J</strain>
    </source>
</reference>
<dbReference type="GO" id="GO:0008360">
    <property type="term" value="P:regulation of cell shape"/>
    <property type="evidence" value="ECO:0007669"/>
    <property type="project" value="UniProtKB-KW"/>
</dbReference>
<dbReference type="InterPro" id="IPR050979">
    <property type="entry name" value="LD-transpeptidase"/>
</dbReference>
<dbReference type="PANTHER" id="PTHR30582:SF24">
    <property type="entry name" value="L,D-TRANSPEPTIDASE ERFK_SRFK-RELATED"/>
    <property type="match status" value="1"/>
</dbReference>
<dbReference type="GO" id="GO:0071972">
    <property type="term" value="F:peptidoglycan L,D-transpeptidase activity"/>
    <property type="evidence" value="ECO:0007669"/>
    <property type="project" value="TreeGrafter"/>
</dbReference>
<evidence type="ECO:0000256" key="7">
    <source>
        <dbReference type="ARBA" id="ARBA00022984"/>
    </source>
</evidence>
<keyword evidence="4" id="KW-0808">Transferase</keyword>
<sequence length="325" mass="37045">MRFLRIVIYALVFFVVYFTSAFAEVYSFSKENTVIGIIKTHKINGNESLIEVARNYGLGYNEIVDANPKLDPFLPGNNSIVNIPTMWILPDVAIYDGIVINISEMRLYYFFKQKKTVLVRTFPIGIGDEGNDTPVGNFKIIEKIVNPAWHVPESIKKEKPDLPDVVPPGPDNPLGTHALRLSLGSYLIHGTNRPWAVGRRVTHGCIRLYPEDVPKLFQMVPNGTKVTIVRQPVKVGVKDNKVYIEVHKDDMEKNMNYFNEAVELLRKKGLLKRINTEKLYHAIREKSGVPVEISSLKIELPQKIFAENFLREDKFTFSAVTQKPF</sequence>
<evidence type="ECO:0000256" key="5">
    <source>
        <dbReference type="ARBA" id="ARBA00022801"/>
    </source>
</evidence>
<gene>
    <name evidence="10" type="ORF">A45J_0286</name>
</gene>
<dbReference type="EMBL" id="BLAB01000001">
    <property type="protein sequence ID" value="GER92570.1"/>
    <property type="molecule type" value="Genomic_DNA"/>
</dbReference>
<dbReference type="GO" id="GO:0005576">
    <property type="term" value="C:extracellular region"/>
    <property type="evidence" value="ECO:0007669"/>
    <property type="project" value="TreeGrafter"/>
</dbReference>
<evidence type="ECO:0000313" key="10">
    <source>
        <dbReference type="EMBL" id="GER92570.1"/>
    </source>
</evidence>
<evidence type="ECO:0000256" key="1">
    <source>
        <dbReference type="ARBA" id="ARBA00004752"/>
    </source>
</evidence>
<keyword evidence="6" id="KW-0133">Cell shape</keyword>
<comment type="caution">
    <text evidence="10">The sequence shown here is derived from an EMBL/GenBank/DDBJ whole genome shotgun (WGS) entry which is preliminary data.</text>
</comment>
<keyword evidence="8" id="KW-0961">Cell wall biogenesis/degradation</keyword>
<dbReference type="GO" id="GO:0018104">
    <property type="term" value="P:peptidoglycan-protein cross-linking"/>
    <property type="evidence" value="ECO:0007669"/>
    <property type="project" value="TreeGrafter"/>
</dbReference>
<dbReference type="InterPro" id="IPR038063">
    <property type="entry name" value="Transpep_catalytic_dom"/>
</dbReference>
<dbReference type="GO" id="GO:0016757">
    <property type="term" value="F:glycosyltransferase activity"/>
    <property type="evidence" value="ECO:0007669"/>
    <property type="project" value="UniProtKB-KW"/>
</dbReference>
<evidence type="ECO:0000256" key="4">
    <source>
        <dbReference type="ARBA" id="ARBA00022679"/>
    </source>
</evidence>
<comment type="similarity">
    <text evidence="2">Belongs to the YkuD family.</text>
</comment>
<keyword evidence="3" id="KW-0328">Glycosyltransferase</keyword>
<dbReference type="CDD" id="cd16913">
    <property type="entry name" value="YkuD_like"/>
    <property type="match status" value="1"/>
</dbReference>